<sequence>MMTHSKPLWWETAPLAPVEHRAIAPASDVVIVGAGYTGLSAAISLARAGRSVQVFDKERPGEGASTRNGGITSGNLRLGRADMVRRFGQARAAAIEAEAKVAREDLYRFIAEEGIDCDFTLVGRFTGAASPGDYEGLARGAEDLRRTLGIEAYAVPRSEQRTVLGTDFYHGGYVRMDIGGLHPAKLHAGMQRLARDAGAVIHGETPVLGITPQGDGYEVTTLRGRVRARDVIVGTNGYTDASDRWLRRRLVPVRSRIIATAPLPPDLMAGLMPRGMMCSDTRQLSYYYRPSPDGRRILFGGRDGTIAGEPDWPTEALRRTLVDLFPELAGTEITHSWYGHVAMNRDMVPRIFSRRGIRYAAGYCGSGVVWARWAGQKAAMQVLGLDEGGSALDFRPPAAVPLFNGKAWFMPAVFAWLTLQDRLAARTRRKT</sequence>
<dbReference type="PANTHER" id="PTHR13847:SF281">
    <property type="entry name" value="FAD DEPENDENT OXIDOREDUCTASE DOMAIN-CONTAINING PROTEIN"/>
    <property type="match status" value="1"/>
</dbReference>
<accession>A0A7X3MPQ3</accession>
<keyword evidence="1" id="KW-0560">Oxidoreductase</keyword>
<dbReference type="GO" id="GO:0016491">
    <property type="term" value="F:oxidoreductase activity"/>
    <property type="evidence" value="ECO:0007669"/>
    <property type="project" value="UniProtKB-KW"/>
</dbReference>
<evidence type="ECO:0000259" key="2">
    <source>
        <dbReference type="Pfam" id="PF01266"/>
    </source>
</evidence>
<dbReference type="PANTHER" id="PTHR13847">
    <property type="entry name" value="SARCOSINE DEHYDROGENASE-RELATED"/>
    <property type="match status" value="1"/>
</dbReference>
<evidence type="ECO:0000256" key="1">
    <source>
        <dbReference type="ARBA" id="ARBA00023002"/>
    </source>
</evidence>
<dbReference type="InterPro" id="IPR036188">
    <property type="entry name" value="FAD/NAD-bd_sf"/>
</dbReference>
<dbReference type="GO" id="GO:0005737">
    <property type="term" value="C:cytoplasm"/>
    <property type="evidence" value="ECO:0007669"/>
    <property type="project" value="TreeGrafter"/>
</dbReference>
<reference evidence="3 4" key="2">
    <citation type="submission" date="2020-01" db="EMBL/GenBank/DDBJ databases">
        <title>Microvirga sp. nov., an arsenate reduction bacterium isolated from Tibet hotspring sediments.</title>
        <authorList>
            <person name="Xian W.-D."/>
            <person name="Li W.-J."/>
        </authorList>
    </citation>
    <scope>NUCLEOTIDE SEQUENCE [LARGE SCALE GENOMIC DNA]</scope>
    <source>
        <strain evidence="3 4">KCTC 23863</strain>
    </source>
</reference>
<comment type="caution">
    <text evidence="3">The sequence shown here is derived from an EMBL/GenBank/DDBJ whole genome shotgun (WGS) entry which is preliminary data.</text>
</comment>
<dbReference type="AlphaFoldDB" id="A0A7X3MPQ3"/>
<proteinExistence type="predicted"/>
<protein>
    <submittedName>
        <fullName evidence="3">FAD-dependent oxidoreductase</fullName>
    </submittedName>
</protein>
<dbReference type="OrthoDB" id="9814969at2"/>
<name>A0A7X3MPQ3_9HYPH</name>
<evidence type="ECO:0000313" key="4">
    <source>
        <dbReference type="Proteomes" id="UP000436483"/>
    </source>
</evidence>
<dbReference type="Gene3D" id="3.50.50.60">
    <property type="entry name" value="FAD/NAD(P)-binding domain"/>
    <property type="match status" value="1"/>
</dbReference>
<dbReference type="InterPro" id="IPR006076">
    <property type="entry name" value="FAD-dep_OxRdtase"/>
</dbReference>
<dbReference type="EMBL" id="WURB01000002">
    <property type="protein sequence ID" value="MXQ10735.1"/>
    <property type="molecule type" value="Genomic_DNA"/>
</dbReference>
<dbReference type="Pfam" id="PF01266">
    <property type="entry name" value="DAO"/>
    <property type="match status" value="1"/>
</dbReference>
<organism evidence="3 4">
    <name type="scientific">Microvirga makkahensis</name>
    <dbReference type="NCBI Taxonomy" id="1128670"/>
    <lineage>
        <taxon>Bacteria</taxon>
        <taxon>Pseudomonadati</taxon>
        <taxon>Pseudomonadota</taxon>
        <taxon>Alphaproteobacteria</taxon>
        <taxon>Hyphomicrobiales</taxon>
        <taxon>Methylobacteriaceae</taxon>
        <taxon>Microvirga</taxon>
    </lineage>
</organism>
<gene>
    <name evidence="3" type="ORF">GR328_04580</name>
</gene>
<evidence type="ECO:0000313" key="3">
    <source>
        <dbReference type="EMBL" id="MXQ10735.1"/>
    </source>
</evidence>
<dbReference type="Gene3D" id="3.30.9.10">
    <property type="entry name" value="D-Amino Acid Oxidase, subunit A, domain 2"/>
    <property type="match status" value="1"/>
</dbReference>
<keyword evidence="4" id="KW-1185">Reference proteome</keyword>
<reference evidence="3 4" key="1">
    <citation type="submission" date="2019-12" db="EMBL/GenBank/DDBJ databases">
        <authorList>
            <person name="Yuan C.-G."/>
        </authorList>
    </citation>
    <scope>NUCLEOTIDE SEQUENCE [LARGE SCALE GENOMIC DNA]</scope>
    <source>
        <strain evidence="3 4">KCTC 23863</strain>
    </source>
</reference>
<dbReference type="Proteomes" id="UP000436483">
    <property type="component" value="Unassembled WGS sequence"/>
</dbReference>
<feature type="domain" description="FAD dependent oxidoreductase" evidence="2">
    <location>
        <begin position="28"/>
        <end position="379"/>
    </location>
</feature>
<dbReference type="SUPFAM" id="SSF51905">
    <property type="entry name" value="FAD/NAD(P)-binding domain"/>
    <property type="match status" value="1"/>
</dbReference>